<dbReference type="PANTHER" id="PTHR47616:SF1">
    <property type="entry name" value="CHOLESTERYL ESTER TRANSFER PROTEIN"/>
    <property type="match status" value="1"/>
</dbReference>
<dbReference type="GO" id="GO:0034364">
    <property type="term" value="C:high-density lipoprotein particle"/>
    <property type="evidence" value="ECO:0007669"/>
    <property type="project" value="InterPro"/>
</dbReference>
<dbReference type="GO" id="GO:0120020">
    <property type="term" value="F:cholesterol transfer activity"/>
    <property type="evidence" value="ECO:0007669"/>
    <property type="project" value="InterPro"/>
</dbReference>
<evidence type="ECO:0000313" key="5">
    <source>
        <dbReference type="EMBL" id="KAB0390930.1"/>
    </source>
</evidence>
<keyword evidence="3" id="KW-0964">Secreted</keyword>
<dbReference type="GO" id="GO:0006641">
    <property type="term" value="P:triglyceride metabolic process"/>
    <property type="evidence" value="ECO:0007669"/>
    <property type="project" value="TreeGrafter"/>
</dbReference>
<reference evidence="5 6" key="1">
    <citation type="journal article" date="2019" name="PLoS ONE">
        <title>Genomic analyses reveal an absence of contemporary introgressive admixture between fin whales and blue whales, despite known hybrids.</title>
        <authorList>
            <person name="Westbury M.V."/>
            <person name="Petersen B."/>
            <person name="Lorenzen E.D."/>
        </authorList>
    </citation>
    <scope>NUCLEOTIDE SEQUENCE [LARGE SCALE GENOMIC DNA]</scope>
    <source>
        <strain evidence="5">FinWhale-01</strain>
    </source>
</reference>
<dbReference type="InterPro" id="IPR017943">
    <property type="entry name" value="Bactericidal_perm-incr_a/b_dom"/>
</dbReference>
<name>A0A643BT49_BALPH</name>
<evidence type="ECO:0000256" key="4">
    <source>
        <dbReference type="ARBA" id="ARBA00023180"/>
    </source>
</evidence>
<dbReference type="PANTHER" id="PTHR47616">
    <property type="entry name" value="CHOLESTERYL ESTER TRANSFER PROTEIN"/>
    <property type="match status" value="1"/>
</dbReference>
<dbReference type="GO" id="GO:0043691">
    <property type="term" value="P:reverse cholesterol transport"/>
    <property type="evidence" value="ECO:0007669"/>
    <property type="project" value="InterPro"/>
</dbReference>
<dbReference type="GO" id="GO:0015485">
    <property type="term" value="F:cholesterol binding"/>
    <property type="evidence" value="ECO:0007669"/>
    <property type="project" value="TreeGrafter"/>
</dbReference>
<evidence type="ECO:0000256" key="3">
    <source>
        <dbReference type="ARBA" id="ARBA00022525"/>
    </source>
</evidence>
<dbReference type="InterPro" id="IPR017130">
    <property type="entry name" value="Cholesteryl_ester_transfer"/>
</dbReference>
<evidence type="ECO:0000313" key="6">
    <source>
        <dbReference type="Proteomes" id="UP000437017"/>
    </source>
</evidence>
<protein>
    <recommendedName>
        <fullName evidence="7">Lipid-binding serum glycoprotein N-terminal domain-containing protein</fullName>
    </recommendedName>
</protein>
<dbReference type="GO" id="GO:0070328">
    <property type="term" value="P:triglyceride homeostasis"/>
    <property type="evidence" value="ECO:0007669"/>
    <property type="project" value="TreeGrafter"/>
</dbReference>
<dbReference type="GO" id="GO:0042632">
    <property type="term" value="P:cholesterol homeostasis"/>
    <property type="evidence" value="ECO:0007669"/>
    <property type="project" value="TreeGrafter"/>
</dbReference>
<dbReference type="GO" id="GO:0034372">
    <property type="term" value="P:very-low-density lipoprotein particle remodeling"/>
    <property type="evidence" value="ECO:0007669"/>
    <property type="project" value="TreeGrafter"/>
</dbReference>
<accession>A0A643BT49</accession>
<evidence type="ECO:0008006" key="7">
    <source>
        <dbReference type="Google" id="ProtNLM"/>
    </source>
</evidence>
<sequence>PPALLGLGFPDLRICNCEVPGYCNRKENLKRSSMGRGVYSKIAPGLILPQRQAVALLGSDHACPKGILYQAFVQISHLSVASSQVELVEDKSTNVSIQNASVIFKGTLGRLEGSASPSLPVEQMDTCVNLDSGISMPRWTKQLFADFISFTLKLVLKGQHCHPHVALPLFWSPFQPGEPPALSAPDLQRDLHHLQHHSQLSPDKGCSEVDAVIGDEDTEDAGADIPSVGDIGWTFP</sequence>
<dbReference type="EMBL" id="SGJD01004962">
    <property type="protein sequence ID" value="KAB0390930.1"/>
    <property type="molecule type" value="Genomic_DNA"/>
</dbReference>
<gene>
    <name evidence="5" type="ORF">E2I00_019452</name>
</gene>
<comment type="subcellular location">
    <subcellularLocation>
        <location evidence="1">Secreted</location>
    </subcellularLocation>
</comment>
<evidence type="ECO:0000256" key="1">
    <source>
        <dbReference type="ARBA" id="ARBA00004613"/>
    </source>
</evidence>
<dbReference type="GO" id="GO:0008203">
    <property type="term" value="P:cholesterol metabolic process"/>
    <property type="evidence" value="ECO:0007669"/>
    <property type="project" value="TreeGrafter"/>
</dbReference>
<dbReference type="SUPFAM" id="SSF55394">
    <property type="entry name" value="Bactericidal permeability-increasing protein, BPI"/>
    <property type="match status" value="1"/>
</dbReference>
<keyword evidence="6" id="KW-1185">Reference proteome</keyword>
<dbReference type="GO" id="GO:0046470">
    <property type="term" value="P:phosphatidylcholine metabolic process"/>
    <property type="evidence" value="ECO:0007669"/>
    <property type="project" value="TreeGrafter"/>
</dbReference>
<dbReference type="GO" id="GO:0034197">
    <property type="term" value="P:triglyceride transport"/>
    <property type="evidence" value="ECO:0007669"/>
    <property type="project" value="TreeGrafter"/>
</dbReference>
<dbReference type="Proteomes" id="UP000437017">
    <property type="component" value="Unassembled WGS sequence"/>
</dbReference>
<comment type="caution">
    <text evidence="5">The sequence shown here is derived from an EMBL/GenBank/DDBJ whole genome shotgun (WGS) entry which is preliminary data.</text>
</comment>
<dbReference type="GO" id="GO:0031210">
    <property type="term" value="F:phosphatidylcholine binding"/>
    <property type="evidence" value="ECO:0007669"/>
    <property type="project" value="TreeGrafter"/>
</dbReference>
<dbReference type="AlphaFoldDB" id="A0A643BT49"/>
<dbReference type="OrthoDB" id="9940758at2759"/>
<organism evidence="5 6">
    <name type="scientific">Balaenoptera physalus</name>
    <name type="common">Fin whale</name>
    <name type="synonym">Balaena physalus</name>
    <dbReference type="NCBI Taxonomy" id="9770"/>
    <lineage>
        <taxon>Eukaryota</taxon>
        <taxon>Metazoa</taxon>
        <taxon>Chordata</taxon>
        <taxon>Craniata</taxon>
        <taxon>Vertebrata</taxon>
        <taxon>Euteleostomi</taxon>
        <taxon>Mammalia</taxon>
        <taxon>Eutheria</taxon>
        <taxon>Laurasiatheria</taxon>
        <taxon>Artiodactyla</taxon>
        <taxon>Whippomorpha</taxon>
        <taxon>Cetacea</taxon>
        <taxon>Mysticeti</taxon>
        <taxon>Balaenopteridae</taxon>
        <taxon>Balaenoptera</taxon>
    </lineage>
</organism>
<comment type="similarity">
    <text evidence="2">Belongs to the BPI/LBP/Plunc superfamily. BPI/LBP family.</text>
</comment>
<dbReference type="GO" id="GO:0017129">
    <property type="term" value="F:triglyceride binding"/>
    <property type="evidence" value="ECO:0007669"/>
    <property type="project" value="TreeGrafter"/>
</dbReference>
<dbReference type="GO" id="GO:0034374">
    <property type="term" value="P:low-density lipoprotein particle remodeling"/>
    <property type="evidence" value="ECO:0007669"/>
    <property type="project" value="TreeGrafter"/>
</dbReference>
<feature type="non-terminal residue" evidence="5">
    <location>
        <position position="1"/>
    </location>
</feature>
<dbReference type="GO" id="GO:0034375">
    <property type="term" value="P:high-density lipoprotein particle remodeling"/>
    <property type="evidence" value="ECO:0007669"/>
    <property type="project" value="TreeGrafter"/>
</dbReference>
<keyword evidence="4" id="KW-0325">Glycoprotein</keyword>
<proteinExistence type="inferred from homology"/>
<evidence type="ECO:0000256" key="2">
    <source>
        <dbReference type="ARBA" id="ARBA00007292"/>
    </source>
</evidence>
<dbReference type="GO" id="GO:0055091">
    <property type="term" value="P:phospholipid homeostasis"/>
    <property type="evidence" value="ECO:0007669"/>
    <property type="project" value="TreeGrafter"/>
</dbReference>
<dbReference type="GO" id="GO:0005548">
    <property type="term" value="F:phospholipid transporter activity"/>
    <property type="evidence" value="ECO:0007669"/>
    <property type="project" value="TreeGrafter"/>
</dbReference>